<dbReference type="EMBL" id="AP012342">
    <property type="protein sequence ID" value="BAM06024.1"/>
    <property type="molecule type" value="Genomic_DNA"/>
</dbReference>
<reference evidence="2" key="2">
    <citation type="submission" date="2012-03" db="EMBL/GenBank/DDBJ databases">
        <title>The complete genome sequence of the pioneer microbe on fresh volcanic deposit, Leptospirillum ferrooxidans strain C2-3.</title>
        <authorList>
            <person name="Fujimura R."/>
            <person name="Sato Y."/>
            <person name="Nishizawa T."/>
            <person name="Nanba K."/>
            <person name="Oshima K."/>
            <person name="Hattori M."/>
            <person name="Kamijo T."/>
            <person name="Ohta H."/>
        </authorList>
    </citation>
    <scope>NUCLEOTIDE SEQUENCE [LARGE SCALE GENOMIC DNA]</scope>
    <source>
        <strain evidence="2">C2-3</strain>
    </source>
</reference>
<dbReference type="KEGG" id="lfc:LFE_0302"/>
<dbReference type="Proteomes" id="UP000007382">
    <property type="component" value="Chromosome"/>
</dbReference>
<organism evidence="1 2">
    <name type="scientific">Leptospirillum ferrooxidans (strain C2-3)</name>
    <dbReference type="NCBI Taxonomy" id="1162668"/>
    <lineage>
        <taxon>Bacteria</taxon>
        <taxon>Pseudomonadati</taxon>
        <taxon>Nitrospirota</taxon>
        <taxon>Nitrospiria</taxon>
        <taxon>Nitrospirales</taxon>
        <taxon>Nitrospiraceae</taxon>
        <taxon>Leptospirillum</taxon>
    </lineage>
</organism>
<reference evidence="1 2" key="1">
    <citation type="journal article" date="2012" name="J. Bacteriol.">
        <title>Complete Genome Sequence of Leptospirillum ferrooxidans Strain C2-3, Isolated from a Fresh Volcanic Ash Deposit on the Island of Miyake, Japan.</title>
        <authorList>
            <person name="Fujimura R."/>
            <person name="Sato Y."/>
            <person name="Nishizawa T."/>
            <person name="Oshima K."/>
            <person name="Kim S.-W."/>
            <person name="Hattori M."/>
            <person name="Kamijo T."/>
            <person name="Ohta H."/>
        </authorList>
    </citation>
    <scope>NUCLEOTIDE SEQUENCE [LARGE SCALE GENOMIC DNA]</scope>
    <source>
        <strain evidence="1 2">C2-3</strain>
    </source>
</reference>
<dbReference type="HOGENOM" id="CLU_3026770_0_0_0"/>
<keyword evidence="2" id="KW-1185">Reference proteome</keyword>
<dbReference type="PATRIC" id="fig|1162668.3.peg.346"/>
<evidence type="ECO:0000313" key="1">
    <source>
        <dbReference type="EMBL" id="BAM06024.1"/>
    </source>
</evidence>
<dbReference type="AlphaFoldDB" id="I0IL75"/>
<dbReference type="STRING" id="1162668.LFE_0302"/>
<proteinExistence type="predicted"/>
<gene>
    <name evidence="1" type="ordered locus">LFE_0302</name>
</gene>
<name>I0IL75_LEPFC</name>
<accession>I0IL75</accession>
<protein>
    <submittedName>
        <fullName evidence="1">Uncharacterized protein</fullName>
    </submittedName>
</protein>
<sequence>MVRSRAFCQKRVIDASLENGRSPGMEWQKDPFMPLFRVFLLLEAEIGKIPLCPHF</sequence>
<evidence type="ECO:0000313" key="2">
    <source>
        <dbReference type="Proteomes" id="UP000007382"/>
    </source>
</evidence>